<sequence length="83" mass="9104">MGATVGRQRLRKALEPIKTSTSLKLNMIEDEGATTFAKALETNKTRASFNLVLNRIEGDFNKILGKENKSGEPIDLTLTGINI</sequence>
<evidence type="ECO:0000313" key="2">
    <source>
        <dbReference type="Proteomes" id="UP000268093"/>
    </source>
</evidence>
<dbReference type="EMBL" id="RBNI01004225">
    <property type="protein sequence ID" value="RUP47686.1"/>
    <property type="molecule type" value="Genomic_DNA"/>
</dbReference>
<organism evidence="1 2">
    <name type="scientific">Jimgerdemannia flammicorona</name>
    <dbReference type="NCBI Taxonomy" id="994334"/>
    <lineage>
        <taxon>Eukaryota</taxon>
        <taxon>Fungi</taxon>
        <taxon>Fungi incertae sedis</taxon>
        <taxon>Mucoromycota</taxon>
        <taxon>Mucoromycotina</taxon>
        <taxon>Endogonomycetes</taxon>
        <taxon>Endogonales</taxon>
        <taxon>Endogonaceae</taxon>
        <taxon>Jimgerdemannia</taxon>
    </lineage>
</organism>
<keyword evidence="2" id="KW-1185">Reference proteome</keyword>
<dbReference type="Gene3D" id="3.80.10.10">
    <property type="entry name" value="Ribonuclease Inhibitor"/>
    <property type="match status" value="1"/>
</dbReference>
<accession>A0A433DA14</accession>
<dbReference type="Proteomes" id="UP000268093">
    <property type="component" value="Unassembled WGS sequence"/>
</dbReference>
<dbReference type="InterPro" id="IPR032675">
    <property type="entry name" value="LRR_dom_sf"/>
</dbReference>
<protein>
    <submittedName>
        <fullName evidence="1">Uncharacterized protein</fullName>
    </submittedName>
</protein>
<dbReference type="SUPFAM" id="SSF52047">
    <property type="entry name" value="RNI-like"/>
    <property type="match status" value="1"/>
</dbReference>
<gene>
    <name evidence="1" type="ORF">BC936DRAFT_145454</name>
</gene>
<comment type="caution">
    <text evidence="1">The sequence shown here is derived from an EMBL/GenBank/DDBJ whole genome shotgun (WGS) entry which is preliminary data.</text>
</comment>
<reference evidence="1 2" key="1">
    <citation type="journal article" date="2018" name="New Phytol.">
        <title>Phylogenomics of Endogonaceae and evolution of mycorrhizas within Mucoromycota.</title>
        <authorList>
            <person name="Chang Y."/>
            <person name="Desiro A."/>
            <person name="Na H."/>
            <person name="Sandor L."/>
            <person name="Lipzen A."/>
            <person name="Clum A."/>
            <person name="Barry K."/>
            <person name="Grigoriev I.V."/>
            <person name="Martin F.M."/>
            <person name="Stajich J.E."/>
            <person name="Smith M.E."/>
            <person name="Bonito G."/>
            <person name="Spatafora J.W."/>
        </authorList>
    </citation>
    <scope>NUCLEOTIDE SEQUENCE [LARGE SCALE GENOMIC DNA]</scope>
    <source>
        <strain evidence="1 2">GMNB39</strain>
    </source>
</reference>
<name>A0A433DA14_9FUNG</name>
<dbReference type="AlphaFoldDB" id="A0A433DA14"/>
<evidence type="ECO:0000313" key="1">
    <source>
        <dbReference type="EMBL" id="RUP47686.1"/>
    </source>
</evidence>
<proteinExistence type="predicted"/>